<dbReference type="GO" id="GO:0000166">
    <property type="term" value="F:nucleotide binding"/>
    <property type="evidence" value="ECO:0007669"/>
    <property type="project" value="UniProtKB-KW"/>
</dbReference>
<keyword evidence="10" id="KW-1133">Transmembrane helix</keyword>
<comment type="subcellular location">
    <subcellularLocation>
        <location evidence="1">Membrane</location>
        <topology evidence="1">Single-pass type II membrane protein</topology>
    </subcellularLocation>
</comment>
<dbReference type="GO" id="GO:0016263">
    <property type="term" value="F:glycoprotein-N-acetylgalactosamine 3-beta-galactosyltransferase activity"/>
    <property type="evidence" value="ECO:0007669"/>
    <property type="project" value="UniProtKB-EC"/>
</dbReference>
<evidence type="ECO:0000256" key="4">
    <source>
        <dbReference type="ARBA" id="ARBA00012557"/>
    </source>
</evidence>
<keyword evidence="11" id="KW-0472">Membrane</keyword>
<dbReference type="AlphaFoldDB" id="A0A9P9WL29"/>
<dbReference type="EMBL" id="JAFIMR010000016">
    <property type="protein sequence ID" value="KAI1868771.1"/>
    <property type="molecule type" value="Genomic_DNA"/>
</dbReference>
<organism evidence="13 14">
    <name type="scientific">Neoarthrinium moseri</name>
    <dbReference type="NCBI Taxonomy" id="1658444"/>
    <lineage>
        <taxon>Eukaryota</taxon>
        <taxon>Fungi</taxon>
        <taxon>Dikarya</taxon>
        <taxon>Ascomycota</taxon>
        <taxon>Pezizomycotina</taxon>
        <taxon>Sordariomycetes</taxon>
        <taxon>Xylariomycetidae</taxon>
        <taxon>Amphisphaeriales</taxon>
        <taxon>Apiosporaceae</taxon>
        <taxon>Neoarthrinium</taxon>
    </lineage>
</organism>
<dbReference type="Proteomes" id="UP000829685">
    <property type="component" value="Unassembled WGS sequence"/>
</dbReference>
<dbReference type="EC" id="2.4.1.122" evidence="4"/>
<evidence type="ECO:0000256" key="1">
    <source>
        <dbReference type="ARBA" id="ARBA00004606"/>
    </source>
</evidence>
<evidence type="ECO:0000256" key="2">
    <source>
        <dbReference type="ARBA" id="ARBA00004922"/>
    </source>
</evidence>
<evidence type="ECO:0000256" key="3">
    <source>
        <dbReference type="ARBA" id="ARBA00006462"/>
    </source>
</evidence>
<evidence type="ECO:0000256" key="11">
    <source>
        <dbReference type="ARBA" id="ARBA00023136"/>
    </source>
</evidence>
<evidence type="ECO:0000256" key="5">
    <source>
        <dbReference type="ARBA" id="ARBA00022676"/>
    </source>
</evidence>
<comment type="caution">
    <text evidence="13">The sequence shown here is derived from an EMBL/GenBank/DDBJ whole genome shotgun (WGS) entry which is preliminary data.</text>
</comment>
<keyword evidence="14" id="KW-1185">Reference proteome</keyword>
<keyword evidence="7" id="KW-0812">Transmembrane</keyword>
<comment type="pathway">
    <text evidence="2">Protein modification; protein glycosylation.</text>
</comment>
<dbReference type="PANTHER" id="PTHR23033:SF43">
    <property type="entry name" value="APPLE DOMAIN-CONTAINING PROTEIN"/>
    <property type="match status" value="1"/>
</dbReference>
<evidence type="ECO:0000256" key="9">
    <source>
        <dbReference type="ARBA" id="ARBA00022968"/>
    </source>
</evidence>
<keyword evidence="6" id="KW-0808">Transferase</keyword>
<proteinExistence type="inferred from homology"/>
<evidence type="ECO:0000256" key="6">
    <source>
        <dbReference type="ARBA" id="ARBA00022679"/>
    </source>
</evidence>
<dbReference type="InterPro" id="IPR003378">
    <property type="entry name" value="Fringe-like_glycosylTrfase"/>
</dbReference>
<keyword evidence="8" id="KW-0547">Nucleotide-binding</keyword>
<reference evidence="13" key="1">
    <citation type="submission" date="2021-03" db="EMBL/GenBank/DDBJ databases">
        <title>Revisited historic fungal species revealed as producer of novel bioactive compounds through whole genome sequencing and comparative genomics.</title>
        <authorList>
            <person name="Vignolle G.A."/>
            <person name="Hochenegger N."/>
            <person name="Mach R.L."/>
            <person name="Mach-Aigner A.R."/>
            <person name="Javad Rahimi M."/>
            <person name="Salim K.A."/>
            <person name="Chan C.M."/>
            <person name="Lim L.B.L."/>
            <person name="Cai F."/>
            <person name="Druzhinina I.S."/>
            <person name="U'Ren J.M."/>
            <person name="Derntl C."/>
        </authorList>
    </citation>
    <scope>NUCLEOTIDE SEQUENCE</scope>
    <source>
        <strain evidence="13">TUCIM 5799</strain>
    </source>
</reference>
<dbReference type="Gene3D" id="3.90.550.50">
    <property type="match status" value="1"/>
</dbReference>
<dbReference type="InterPro" id="IPR026050">
    <property type="entry name" value="C1GALT1/C1GALT1_chp1"/>
</dbReference>
<sequence>MPPSLMTRLLRKPKFAIVTVFVLIIFSILINFNSGLPTTISAWVPGLTASPFYTNDESRYYSRKTPPFFPPLKSPPPTTHKTKAAELCAGFPTHLKDSIQVVLKTGAGESAKTKAHISTVTSCINNLLIFSDLEEQVQGHRFIDVLADLPASYNDSPDFATYSAQKQAHSEGNAIGYSSDGWKLDRFKFLPMVDKAYEMRPDAEWYVFIEADVYYFWDTLFRLLHQLDPSKMHYMGSPAPGADGNFFAYGGAGFVLSRGLMQQLVGDSTRLSILYEEYVKNDCCGDAALGYAIMNKTGERLQALYPTFAGDELIGLKVDAERWCIPLLALHRVSPEQMTSLWEWERTRPYDQYPLTHSTILDFTFSSISDSPTRASWDNYSPDVQPDGSHAHTSASACAEGCLSNKRCLQYSYIAGVCKFGNFIQLGRPISNADSLSGWDMNKMVRMGYQKDPQKSSSCKHATWLKPDIRWAGPDEASTIIAGQPIVALLARTVQGMTQCHIVHGVYDRRCGISSAVGRPELVETRGSPERPTGACQGQFGARPAARMTVETNNTNPACWPVELFTWDIDLTVY</sequence>
<evidence type="ECO:0000259" key="12">
    <source>
        <dbReference type="Pfam" id="PF02434"/>
    </source>
</evidence>
<dbReference type="PANTHER" id="PTHR23033">
    <property type="entry name" value="BETA1,3-GALACTOSYLTRANSFERASE"/>
    <property type="match status" value="1"/>
</dbReference>
<gene>
    <name evidence="13" type="ORF">JX265_006750</name>
</gene>
<evidence type="ECO:0000256" key="8">
    <source>
        <dbReference type="ARBA" id="ARBA00022741"/>
    </source>
</evidence>
<protein>
    <recommendedName>
        <fullName evidence="4">N-acetylgalactosaminide beta-1,3-galactosyltransferase</fullName>
        <ecNumber evidence="4">2.4.1.122</ecNumber>
    </recommendedName>
</protein>
<keyword evidence="5" id="KW-0328">Glycosyltransferase</keyword>
<evidence type="ECO:0000313" key="13">
    <source>
        <dbReference type="EMBL" id="KAI1868771.1"/>
    </source>
</evidence>
<keyword evidence="9" id="KW-0735">Signal-anchor</keyword>
<evidence type="ECO:0000313" key="14">
    <source>
        <dbReference type="Proteomes" id="UP000829685"/>
    </source>
</evidence>
<comment type="similarity">
    <text evidence="3">Belongs to the glycosyltransferase 31 family. Beta3-Gal-T subfamily.</text>
</comment>
<dbReference type="Pfam" id="PF02434">
    <property type="entry name" value="Fringe"/>
    <property type="match status" value="1"/>
</dbReference>
<evidence type="ECO:0000256" key="10">
    <source>
        <dbReference type="ARBA" id="ARBA00022989"/>
    </source>
</evidence>
<evidence type="ECO:0000256" key="7">
    <source>
        <dbReference type="ARBA" id="ARBA00022692"/>
    </source>
</evidence>
<feature type="domain" description="Fringe-like glycosyltransferase" evidence="12">
    <location>
        <begin position="197"/>
        <end position="296"/>
    </location>
</feature>
<dbReference type="GO" id="GO:0016020">
    <property type="term" value="C:membrane"/>
    <property type="evidence" value="ECO:0007669"/>
    <property type="project" value="UniProtKB-SubCell"/>
</dbReference>
<name>A0A9P9WL29_9PEZI</name>
<accession>A0A9P9WL29</accession>